<reference evidence="3" key="1">
    <citation type="journal article" date="2016" name="Front. Microbiol.">
        <title>Complete Genome Sequence of Clostridium estertheticum DSM 8809, a Microbe Identified in Spoiled Vacuum Packed Beef.</title>
        <authorList>
            <person name="Yu Z."/>
            <person name="Gunn L."/>
            <person name="Brennan E."/>
            <person name="Reid R."/>
            <person name="Wall P.G."/>
            <person name="Gaora O.P."/>
            <person name="Hurley D."/>
            <person name="Bolton D."/>
            <person name="Fanning S."/>
        </authorList>
    </citation>
    <scope>NUCLEOTIDE SEQUENCE [LARGE SCALE GENOMIC DNA]</scope>
    <source>
        <strain evidence="3">DSM 8809</strain>
    </source>
</reference>
<dbReference type="OrthoDB" id="95423at2"/>
<dbReference type="RefSeq" id="WP_071612593.1">
    <property type="nucleotide sequence ID" value="NZ_CP015756.1"/>
</dbReference>
<dbReference type="AlphaFoldDB" id="A0A1J0GG48"/>
<evidence type="ECO:0000313" key="3">
    <source>
        <dbReference type="Proteomes" id="UP000182569"/>
    </source>
</evidence>
<feature type="domain" description="Gp5/Type VI secretion system Vgr protein OB-fold" evidence="1">
    <location>
        <begin position="300"/>
        <end position="362"/>
    </location>
</feature>
<protein>
    <submittedName>
        <fullName evidence="2">Late control protein D</fullName>
    </submittedName>
</protein>
<dbReference type="InterPro" id="IPR006531">
    <property type="entry name" value="Gp5/Vgr_OB"/>
</dbReference>
<dbReference type="Proteomes" id="UP000182569">
    <property type="component" value="Chromosome"/>
</dbReference>
<name>A0A1J0GG48_9CLOT</name>
<dbReference type="Pfam" id="PF04717">
    <property type="entry name" value="Phage_base_V"/>
    <property type="match status" value="1"/>
</dbReference>
<organism evidence="2 3">
    <name type="scientific">Clostridium estertheticum subsp. estertheticum</name>
    <dbReference type="NCBI Taxonomy" id="1552"/>
    <lineage>
        <taxon>Bacteria</taxon>
        <taxon>Bacillati</taxon>
        <taxon>Bacillota</taxon>
        <taxon>Clostridia</taxon>
        <taxon>Eubacteriales</taxon>
        <taxon>Clostridiaceae</taxon>
        <taxon>Clostridium</taxon>
    </lineage>
</organism>
<keyword evidence="3" id="KW-1185">Reference proteome</keyword>
<dbReference type="EMBL" id="CP015756">
    <property type="protein sequence ID" value="APC40301.1"/>
    <property type="molecule type" value="Genomic_DNA"/>
</dbReference>
<dbReference type="KEGG" id="ceu:A7L45_09595"/>
<evidence type="ECO:0000313" key="2">
    <source>
        <dbReference type="EMBL" id="APC40301.1"/>
    </source>
</evidence>
<dbReference type="Gene3D" id="2.30.110.50">
    <property type="match status" value="1"/>
</dbReference>
<dbReference type="SUPFAM" id="SSF69255">
    <property type="entry name" value="gp5 N-terminal domain-like"/>
    <property type="match status" value="1"/>
</dbReference>
<accession>A0A1J0GG48</accession>
<dbReference type="Gene3D" id="2.40.50.230">
    <property type="entry name" value="Gp5 N-terminal domain"/>
    <property type="match status" value="1"/>
</dbReference>
<dbReference type="SUPFAM" id="SSF69279">
    <property type="entry name" value="Phage tail proteins"/>
    <property type="match status" value="1"/>
</dbReference>
<sequence>MGDDKVEVIVYENLRVNGYNIESIKNLKITTTINDHATLELTGVLKNEEKDKDINLTTENKTIEVYCTGDKDLTLFYGVVTNIKINVDNEVYSINLQAKSMSYLMDIKIESRSFQDVGMTTQMLINQIMGDYASAKYIVNIPNEPMKELLIQYEETDWQFIKRIASKYNQGILPTKDYKGIQYYIGAQEQKKELKTQNISYEVFKEIIDYQYMLQNHLQDAKEIDYISYKIQNHEILNLGDNIQLQNQSFYVYEGIYEMKDGILENTYKLRIKNGIRQKKLYNTKIIGTSIEGKIIGVQNDLVKVHLEIDKSQDEGKAYWFKYSTMSASKDGSGWYCMPEKGDSVKVYFPTKDEDEAFVISSVSGYEVGPSGGEDRMGNPDDKYLRTAQDKEVKLTPEGIFISCNSGQAEMSLKSDGTLSVVSQNNLNVQASENIKIEAKKSFLISAKESITIACDKNGGLDFDKEGQIREKGTKVNNN</sequence>
<gene>
    <name evidence="2" type="ORF">A7L45_09595</name>
</gene>
<dbReference type="Gene3D" id="3.55.50.10">
    <property type="entry name" value="Baseplate protein-like domains"/>
    <property type="match status" value="1"/>
</dbReference>
<evidence type="ECO:0000259" key="1">
    <source>
        <dbReference type="Pfam" id="PF04717"/>
    </source>
</evidence>
<dbReference type="STRING" id="1552.A7L45_09595"/>
<proteinExistence type="predicted"/>
<dbReference type="InterPro" id="IPR037026">
    <property type="entry name" value="Vgr_OB-fold_dom_sf"/>
</dbReference>